<protein>
    <recommendedName>
        <fullName evidence="6">Serine/threonine-protein phosphatase 2A 55 kDa regulatory subunit B</fullName>
    </recommendedName>
</protein>
<dbReference type="InterPro" id="IPR015943">
    <property type="entry name" value="WD40/YVTN_repeat-like_dom_sf"/>
</dbReference>
<dbReference type="InterPro" id="IPR036322">
    <property type="entry name" value="WD40_repeat_dom_sf"/>
</dbReference>
<dbReference type="InterPro" id="IPR000009">
    <property type="entry name" value="PP2A_PR55"/>
</dbReference>
<feature type="region of interest" description="Disordered" evidence="3">
    <location>
        <begin position="1"/>
        <end position="170"/>
    </location>
</feature>
<comment type="caution">
    <text evidence="4">The sequence shown here is derived from an EMBL/GenBank/DDBJ whole genome shotgun (WGS) entry which is preliminary data.</text>
</comment>
<feature type="compositionally biased region" description="Low complexity" evidence="3">
    <location>
        <begin position="97"/>
        <end position="108"/>
    </location>
</feature>
<feature type="region of interest" description="Disordered" evidence="3">
    <location>
        <begin position="251"/>
        <end position="354"/>
    </location>
</feature>
<feature type="compositionally biased region" description="Low complexity" evidence="3">
    <location>
        <begin position="339"/>
        <end position="354"/>
    </location>
</feature>
<proteinExistence type="predicted"/>
<feature type="compositionally biased region" description="Gly residues" evidence="3">
    <location>
        <begin position="139"/>
        <end position="151"/>
    </location>
</feature>
<reference evidence="4 5" key="1">
    <citation type="submission" date="2015-07" db="EMBL/GenBank/DDBJ databases">
        <title>High-quality genome of monoxenous trypanosomatid Leptomonas pyrrhocoris.</title>
        <authorList>
            <person name="Flegontov P."/>
            <person name="Butenko A."/>
            <person name="Firsov S."/>
            <person name="Vlcek C."/>
            <person name="Logacheva M.D."/>
            <person name="Field M."/>
            <person name="Filatov D."/>
            <person name="Flegontova O."/>
            <person name="Gerasimov E."/>
            <person name="Jackson A.P."/>
            <person name="Kelly S."/>
            <person name="Opperdoes F."/>
            <person name="O'Reilly A."/>
            <person name="Votypka J."/>
            <person name="Yurchenko V."/>
            <person name="Lukes J."/>
        </authorList>
    </citation>
    <scope>NUCLEOTIDE SEQUENCE [LARGE SCALE GENOMIC DNA]</scope>
    <source>
        <strain evidence="4">H10</strain>
    </source>
</reference>
<dbReference type="Gene3D" id="2.130.10.10">
    <property type="entry name" value="YVTN repeat-like/Quinoprotein amine dehydrogenase"/>
    <property type="match status" value="1"/>
</dbReference>
<feature type="region of interest" description="Disordered" evidence="3">
    <location>
        <begin position="372"/>
        <end position="393"/>
    </location>
</feature>
<evidence type="ECO:0000313" key="4">
    <source>
        <dbReference type="EMBL" id="KPA84715.1"/>
    </source>
</evidence>
<evidence type="ECO:0000256" key="2">
    <source>
        <dbReference type="ARBA" id="ARBA00022737"/>
    </source>
</evidence>
<dbReference type="AlphaFoldDB" id="A0A0N0DYZ9"/>
<feature type="compositionally biased region" description="Gly residues" evidence="3">
    <location>
        <begin position="304"/>
        <end position="315"/>
    </location>
</feature>
<organism evidence="4 5">
    <name type="scientific">Leptomonas pyrrhocoris</name>
    <name type="common">Firebug parasite</name>
    <dbReference type="NCBI Taxonomy" id="157538"/>
    <lineage>
        <taxon>Eukaryota</taxon>
        <taxon>Discoba</taxon>
        <taxon>Euglenozoa</taxon>
        <taxon>Kinetoplastea</taxon>
        <taxon>Metakinetoplastina</taxon>
        <taxon>Trypanosomatida</taxon>
        <taxon>Trypanosomatidae</taxon>
        <taxon>Leishmaniinae</taxon>
        <taxon>Leptomonas</taxon>
    </lineage>
</organism>
<dbReference type="OrthoDB" id="6274823at2759"/>
<keyword evidence="1" id="KW-0853">WD repeat</keyword>
<sequence length="934" mass="99984">MEPRKPVEKDHPKLSPSPEMPSVEQAQLQSLRSSRATSEARSEPGPMSPSGNNNNLGSPTFSDVQRASYRSSRAGSEAPQREPMAASPTGGSRREAYASYRSSRAGSEAPDRLAASGYDMGDERSARSSRAGSEAPDRGGVGGGGGGGGKEGPTIPSPKRTPQKTKPSTMFISASSGNRAARGGAGLSGGLFGESYGGGVRAPQSVREHIQNVEQRLYGTVSRATTTFQFYQKLHYPLEDPNAVEEVDVEDNATERGEKAMSESMPSAMSLQGKEPSPQPRLGSHLNAGNETGTPSPAIRIEGEGGSSDGLGGGVTSSSPASFVGSRSPPGIVPPAMVPNSSNSLTGSSSSPSPTFDEAAFNAAYDDSNFLNSSGEMLGESSRATTHGAGGNEESALQSVSVVAMTSLMDPMSGAPVLGVCLGDYSGHIEYFEVSTADSYNAPIRRSKSVMQMRPTYGASEGSALPGVQLFNTRGSWRRSSDDGTATTASPHPGGDSNSMDSAATENIMRDMRGREVLRRHSHKAFVKSINALTSVAVEPYVKCLTFVRPRCSPSMISYLTANERVIKLFHVRREGFSPFNAFPGMEEVIGKTFAGSRYFARLPPQPAILPIKEFGPVTNSIQALSVSADGETFMSVEDLQVFWWHFETEDTTKATCIADLRPPSGALDEVEELVTASSFHPTHSSLFLLTRSSGVLNIGDLRDPPSRQKRKYAIRSELTPQQNPLSCPAYDEILCSISDASFLGPDHVVTRDYLSLKLWDLRKPDQPCAMMPVMNYVSKYLDSLYENDSIFDRFPVAVDDVSGTVVTGLYDGAVAVWQPLYTSLPLSDSLVHYRADPFAEPGDVAAGGVVTVPELEKTLAEAWAQTLAAPHQTHMPQSTNEDEDGAMGIAEEAIPEPFTNKVLTIAIAPGGERFGYTYKNGRLVYVFERRSEF</sequence>
<feature type="compositionally biased region" description="Polar residues" evidence="3">
    <location>
        <begin position="483"/>
        <end position="502"/>
    </location>
</feature>
<evidence type="ECO:0000256" key="3">
    <source>
        <dbReference type="SAM" id="MobiDB-lite"/>
    </source>
</evidence>
<keyword evidence="2" id="KW-0677">Repeat</keyword>
<evidence type="ECO:0008006" key="6">
    <source>
        <dbReference type="Google" id="ProtNLM"/>
    </source>
</evidence>
<feature type="compositionally biased region" description="Basic and acidic residues" evidence="3">
    <location>
        <begin position="1"/>
        <end position="13"/>
    </location>
</feature>
<gene>
    <name evidence="4" type="ORF">ABB37_01217</name>
</gene>
<accession>A0A0N0DYZ9</accession>
<dbReference type="GO" id="GO:0000159">
    <property type="term" value="C:protein phosphatase type 2A complex"/>
    <property type="evidence" value="ECO:0007669"/>
    <property type="project" value="InterPro"/>
</dbReference>
<dbReference type="RefSeq" id="XP_015663154.1">
    <property type="nucleotide sequence ID" value="XM_015797634.1"/>
</dbReference>
<feature type="compositionally biased region" description="Polar residues" evidence="3">
    <location>
        <begin position="60"/>
        <end position="74"/>
    </location>
</feature>
<dbReference type="EMBL" id="LGTL01000002">
    <property type="protein sequence ID" value="KPA84715.1"/>
    <property type="molecule type" value="Genomic_DNA"/>
</dbReference>
<dbReference type="PRINTS" id="PR00600">
    <property type="entry name" value="PP2APR55"/>
</dbReference>
<evidence type="ECO:0000256" key="1">
    <source>
        <dbReference type="ARBA" id="ARBA00022574"/>
    </source>
</evidence>
<dbReference type="Proteomes" id="UP000037923">
    <property type="component" value="Unassembled WGS sequence"/>
</dbReference>
<feature type="compositionally biased region" description="Low complexity" evidence="3">
    <location>
        <begin position="30"/>
        <end position="59"/>
    </location>
</feature>
<feature type="region of interest" description="Disordered" evidence="3">
    <location>
        <begin position="476"/>
        <end position="502"/>
    </location>
</feature>
<dbReference type="OMA" id="YSGHIEY"/>
<dbReference type="GeneID" id="26901512"/>
<evidence type="ECO:0000313" key="5">
    <source>
        <dbReference type="Proteomes" id="UP000037923"/>
    </source>
</evidence>
<name>A0A0N0DYZ9_LEPPY</name>
<dbReference type="SUPFAM" id="SSF50978">
    <property type="entry name" value="WD40 repeat-like"/>
    <property type="match status" value="1"/>
</dbReference>
<keyword evidence="5" id="KW-1185">Reference proteome</keyword>
<dbReference type="VEuPathDB" id="TriTrypDB:LpyrH10_02_1910"/>
<dbReference type="GO" id="GO:0019888">
    <property type="term" value="F:protein phosphatase regulator activity"/>
    <property type="evidence" value="ECO:0007669"/>
    <property type="project" value="InterPro"/>
</dbReference>
<dbReference type="PANTHER" id="PTHR11871">
    <property type="entry name" value="PROTEIN PHOSPHATASE PP2A REGULATORY SUBUNIT B"/>
    <property type="match status" value="1"/>
</dbReference>